<proteinExistence type="predicted"/>
<keyword evidence="2" id="KW-1185">Reference proteome</keyword>
<protein>
    <submittedName>
        <fullName evidence="1">Uncharacterized protein</fullName>
    </submittedName>
</protein>
<sequence>MLTVIPGGKTTAQLKFNLNSDLEGVRYKKRTVMKPHVIKTEEGIQALSIPSHVEVLGIDPDNHGFERLSFNATFKVGKKKVGFMRFMQLMGQKKKARKA</sequence>
<dbReference type="Proteomes" id="UP000594030">
    <property type="component" value="Segment"/>
</dbReference>
<dbReference type="RefSeq" id="YP_010111096.1">
    <property type="nucleotide sequence ID" value="NC_055878.1"/>
</dbReference>
<dbReference type="GeneID" id="65129430"/>
<reference evidence="1 2" key="1">
    <citation type="submission" date="2020-07" db="EMBL/GenBank/DDBJ databases">
        <title>Taxonomic proposal: Crassvirales, a new order of highly abundant and diverse bacterial viruses.</title>
        <authorList>
            <person name="Shkoporov A.N."/>
            <person name="Stockdale S.R."/>
            <person name="Guerin E."/>
            <person name="Ross R.P."/>
            <person name="Hill C."/>
        </authorList>
    </citation>
    <scope>NUCLEOTIDE SEQUENCE [LARGE SCALE GENOMIC DNA]</scope>
</reference>
<accession>A0A7M1RX55</accession>
<evidence type="ECO:0000313" key="2">
    <source>
        <dbReference type="Proteomes" id="UP000594030"/>
    </source>
</evidence>
<name>A0A7M1RX55_9CAUD</name>
<dbReference type="EMBL" id="MT774385">
    <property type="protein sequence ID" value="QOR58938.1"/>
    <property type="molecule type" value="Genomic_DNA"/>
</dbReference>
<dbReference type="KEGG" id="vg:65129430"/>
<organism evidence="1 2">
    <name type="scientific">uncultured phage cr108_1</name>
    <dbReference type="NCBI Taxonomy" id="2772069"/>
    <lineage>
        <taxon>Viruses</taxon>
        <taxon>Duplodnaviria</taxon>
        <taxon>Heunggongvirae</taxon>
        <taxon>Uroviricota</taxon>
        <taxon>Caudoviricetes</taxon>
        <taxon>Crassvirales</taxon>
        <taxon>Steigviridae</taxon>
        <taxon>Asinivirinae</taxon>
        <taxon>Pipoluvirus</taxon>
        <taxon>Pipoluvirus rarus</taxon>
    </lineage>
</organism>
<evidence type="ECO:0000313" key="1">
    <source>
        <dbReference type="EMBL" id="QOR58938.1"/>
    </source>
</evidence>